<sequence length="30" mass="3012">MLQKISSGGGGLRFAGACGIILNNGNSDNF</sequence>
<dbReference type="EMBL" id="ABYK01000062">
    <property type="protein sequence ID" value="EDZ92217.1"/>
    <property type="molecule type" value="Genomic_DNA"/>
</dbReference>
<proteinExistence type="predicted"/>
<name>B5W8B0_LIMMA</name>
<protein>
    <submittedName>
        <fullName evidence="1">Uncharacterized protein</fullName>
    </submittedName>
</protein>
<reference evidence="1 2" key="1">
    <citation type="journal article" date="2011" name="Appl. Environ. Microbiol.">
        <title>Contribution of a Sodium Ion Gradient to Energy Conservation during Fermentation in the Cyanobacterium Arthrospira (Spirulina) maxima CS-328.</title>
        <authorList>
            <person name="Carrieri D."/>
            <person name="Ananyev G."/>
            <person name="Lenz O."/>
            <person name="Bryant D.A."/>
            <person name="Dismukes G.C."/>
        </authorList>
    </citation>
    <scope>NUCLEOTIDE SEQUENCE [LARGE SCALE GENOMIC DNA]</scope>
    <source>
        <strain evidence="1 2">CS-328</strain>
    </source>
</reference>
<keyword evidence="2" id="KW-1185">Reference proteome</keyword>
<gene>
    <name evidence="1" type="ORF">AmaxDRAFT_5010</name>
</gene>
<dbReference type="Proteomes" id="UP000004061">
    <property type="component" value="Unassembled WGS sequence"/>
</dbReference>
<evidence type="ECO:0000313" key="2">
    <source>
        <dbReference type="Proteomes" id="UP000004061"/>
    </source>
</evidence>
<evidence type="ECO:0000313" key="1">
    <source>
        <dbReference type="EMBL" id="EDZ92217.1"/>
    </source>
</evidence>
<accession>B5W8B0</accession>
<dbReference type="AlphaFoldDB" id="B5W8B0"/>
<comment type="caution">
    <text evidence="1">The sequence shown here is derived from an EMBL/GenBank/DDBJ whole genome shotgun (WGS) entry which is preliminary data.</text>
</comment>
<organism evidence="1 2">
    <name type="scientific">Limnospira maxima CS-328</name>
    <dbReference type="NCBI Taxonomy" id="513049"/>
    <lineage>
        <taxon>Bacteria</taxon>
        <taxon>Bacillati</taxon>
        <taxon>Cyanobacteriota</taxon>
        <taxon>Cyanophyceae</taxon>
        <taxon>Oscillatoriophycideae</taxon>
        <taxon>Oscillatoriales</taxon>
        <taxon>Sirenicapillariaceae</taxon>
        <taxon>Limnospira</taxon>
    </lineage>
</organism>